<organism evidence="4 5">
    <name type="scientific">Genlisea aurea</name>
    <dbReference type="NCBI Taxonomy" id="192259"/>
    <lineage>
        <taxon>Eukaryota</taxon>
        <taxon>Viridiplantae</taxon>
        <taxon>Streptophyta</taxon>
        <taxon>Embryophyta</taxon>
        <taxon>Tracheophyta</taxon>
        <taxon>Spermatophyta</taxon>
        <taxon>Magnoliopsida</taxon>
        <taxon>eudicotyledons</taxon>
        <taxon>Gunneridae</taxon>
        <taxon>Pentapetalae</taxon>
        <taxon>asterids</taxon>
        <taxon>lamiids</taxon>
        <taxon>Lamiales</taxon>
        <taxon>Lentibulariaceae</taxon>
        <taxon>Genlisea</taxon>
    </lineage>
</organism>
<dbReference type="InterPro" id="IPR047112">
    <property type="entry name" value="RecG/Mfd"/>
</dbReference>
<feature type="non-terminal residue" evidence="4">
    <location>
        <position position="1"/>
    </location>
</feature>
<dbReference type="InterPro" id="IPR012340">
    <property type="entry name" value="NA-bd_OB-fold"/>
</dbReference>
<dbReference type="EMBL" id="AUSU01001743">
    <property type="protein sequence ID" value="EPS70282.1"/>
    <property type="molecule type" value="Genomic_DNA"/>
</dbReference>
<keyword evidence="2" id="KW-0067">ATP-binding</keyword>
<dbReference type="AlphaFoldDB" id="S8ECK4"/>
<dbReference type="OrthoDB" id="416741at2759"/>
<reference evidence="4 5" key="1">
    <citation type="journal article" date="2013" name="BMC Genomics">
        <title>The miniature genome of a carnivorous plant Genlisea aurea contains a low number of genes and short non-coding sequences.</title>
        <authorList>
            <person name="Leushkin E.V."/>
            <person name="Sutormin R.A."/>
            <person name="Nabieva E.R."/>
            <person name="Penin A.A."/>
            <person name="Kondrashov A.S."/>
            <person name="Logacheva M.D."/>
        </authorList>
    </citation>
    <scope>NUCLEOTIDE SEQUENCE [LARGE SCALE GENOMIC DNA]</scope>
</reference>
<feature type="region of interest" description="Disordered" evidence="3">
    <location>
        <begin position="93"/>
        <end position="130"/>
    </location>
</feature>
<dbReference type="GO" id="GO:0003678">
    <property type="term" value="F:DNA helicase activity"/>
    <property type="evidence" value="ECO:0007669"/>
    <property type="project" value="TreeGrafter"/>
</dbReference>
<name>S8ECK4_9LAMI</name>
<dbReference type="SUPFAM" id="SSF50249">
    <property type="entry name" value="Nucleic acid-binding proteins"/>
    <property type="match status" value="1"/>
</dbReference>
<dbReference type="Proteomes" id="UP000015453">
    <property type="component" value="Unassembled WGS sequence"/>
</dbReference>
<keyword evidence="1" id="KW-0378">Hydrolase</keyword>
<keyword evidence="2" id="KW-0347">Helicase</keyword>
<evidence type="ECO:0000256" key="3">
    <source>
        <dbReference type="SAM" id="MobiDB-lite"/>
    </source>
</evidence>
<comment type="caution">
    <text evidence="4">The sequence shown here is derived from an EMBL/GenBank/DDBJ whole genome shotgun (WGS) entry which is preliminary data.</text>
</comment>
<feature type="compositionally biased region" description="Basic and acidic residues" evidence="3">
    <location>
        <begin position="114"/>
        <end position="130"/>
    </location>
</feature>
<protein>
    <recommendedName>
        <fullName evidence="6">RecG wedge domain-containing protein</fullName>
    </recommendedName>
</protein>
<feature type="non-terminal residue" evidence="4">
    <location>
        <position position="328"/>
    </location>
</feature>
<dbReference type="PANTHER" id="PTHR47964:SF1">
    <property type="entry name" value="ATP-DEPENDENT DNA HELICASE HOMOLOG RECG, CHLOROPLASTIC"/>
    <property type="match status" value="1"/>
</dbReference>
<evidence type="ECO:0008006" key="6">
    <source>
        <dbReference type="Google" id="ProtNLM"/>
    </source>
</evidence>
<evidence type="ECO:0000313" key="4">
    <source>
        <dbReference type="EMBL" id="EPS70282.1"/>
    </source>
</evidence>
<dbReference type="GO" id="GO:0006281">
    <property type="term" value="P:DNA repair"/>
    <property type="evidence" value="ECO:0007669"/>
    <property type="project" value="InterPro"/>
</dbReference>
<evidence type="ECO:0000256" key="2">
    <source>
        <dbReference type="ARBA" id="ARBA00022806"/>
    </source>
</evidence>
<keyword evidence="2" id="KW-0547">Nucleotide-binding</keyword>
<evidence type="ECO:0000256" key="1">
    <source>
        <dbReference type="ARBA" id="ARBA00022801"/>
    </source>
</evidence>
<dbReference type="PANTHER" id="PTHR47964">
    <property type="entry name" value="ATP-DEPENDENT DNA HELICASE HOMOLOG RECG, CHLOROPLASTIC"/>
    <property type="match status" value="1"/>
</dbReference>
<dbReference type="GO" id="GO:0016787">
    <property type="term" value="F:hydrolase activity"/>
    <property type="evidence" value="ECO:0007669"/>
    <property type="project" value="UniProtKB-KW"/>
</dbReference>
<proteinExistence type="predicted"/>
<sequence length="328" mass="36796">SGLVGYNGIHGFRESLEDENVDFDPALACKKFPSISFGCFPTVELYDGPSTNKETMDLHDCATSRMDPNWLDPESIYLDLQSLYGGNISSGNSSSIVETKSESPEVNIESSSQKVEDNKPSRTAEMADDRASRSTVEILDKGIDCINGLTKRRRNLLESCGFHTLRKLLHHFPRTYADVHNANVKIDDGQYLIFVGKVVSSRGIRASSTFSFLEVQVACEVADGDPETDSRKRTICLHLKKFFRGIRFTYPAFLNSIQGKYREGDAVCVSGKVRAMRNKDHFEMREFNVDVMKEDDDPCSTSAEGRPYPIYPSKKGLKPDFLRDAITR</sequence>
<keyword evidence="5" id="KW-1185">Reference proteome</keyword>
<accession>S8ECK4</accession>
<evidence type="ECO:0000313" key="5">
    <source>
        <dbReference type="Proteomes" id="UP000015453"/>
    </source>
</evidence>
<gene>
    <name evidence="4" type="ORF">M569_04478</name>
</gene>